<name>A0AAU8FL09_9BACT</name>
<dbReference type="Pfam" id="PF11412">
    <property type="entry name" value="DsbD_N"/>
    <property type="match status" value="1"/>
</dbReference>
<dbReference type="InterPro" id="IPR028250">
    <property type="entry name" value="DsbDN"/>
</dbReference>
<sequence length="152" mass="16909">MIYKILLLLLCCCAGSVFGQDLKDISRWKVNLSKTDAKPGEQVEVVFSADIDKNWKLYSSDFKGGIGPLPTEFAFDPNNAYQLVGDITAVKPLKAVDPTWDKAYTYFIDKAEFRQRIRLTKAGGKVSGTIKGLLCSSENGLCVPFKESFEVR</sequence>
<feature type="signal peptide" evidence="1">
    <location>
        <begin position="1"/>
        <end position="19"/>
    </location>
</feature>
<proteinExistence type="predicted"/>
<organism evidence="3">
    <name type="scientific">Dyadobacter sp. 676</name>
    <dbReference type="NCBI Taxonomy" id="3088362"/>
    <lineage>
        <taxon>Bacteria</taxon>
        <taxon>Pseudomonadati</taxon>
        <taxon>Bacteroidota</taxon>
        <taxon>Cytophagia</taxon>
        <taxon>Cytophagales</taxon>
        <taxon>Spirosomataceae</taxon>
        <taxon>Dyadobacter</taxon>
    </lineage>
</organism>
<evidence type="ECO:0000256" key="1">
    <source>
        <dbReference type="SAM" id="SignalP"/>
    </source>
</evidence>
<feature type="domain" description="Thiol:disulfide interchange protein DsbD N-terminal" evidence="2">
    <location>
        <begin position="35"/>
        <end position="148"/>
    </location>
</feature>
<evidence type="ECO:0000313" key="3">
    <source>
        <dbReference type="EMBL" id="XCH24445.1"/>
    </source>
</evidence>
<keyword evidence="1" id="KW-0732">Signal</keyword>
<gene>
    <name evidence="3" type="ORF">ABV298_29795</name>
</gene>
<accession>A0AAU8FL09</accession>
<dbReference type="AlphaFoldDB" id="A0AAU8FL09"/>
<protein>
    <submittedName>
        <fullName evidence="3">Protein-disulfide reductase DsbD domain-containing protein</fullName>
    </submittedName>
</protein>
<dbReference type="RefSeq" id="WP_353719763.1">
    <property type="nucleotide sequence ID" value="NZ_CP159289.1"/>
</dbReference>
<reference evidence="3" key="1">
    <citation type="submission" date="2024-06" db="EMBL/GenBank/DDBJ databases">
        <title>Sequencing and assembly of the genome of Dyadobacter sp. strain 676, a symbiont of Cyamopsis tetragonoloba.</title>
        <authorList>
            <person name="Guro P."/>
            <person name="Sazanova A."/>
            <person name="Kuznetsova I."/>
            <person name="Belimov A."/>
            <person name="Safronova V."/>
        </authorList>
    </citation>
    <scope>NUCLEOTIDE SEQUENCE</scope>
    <source>
        <strain evidence="3">676</strain>
    </source>
</reference>
<dbReference type="EMBL" id="CP159289">
    <property type="protein sequence ID" value="XCH24445.1"/>
    <property type="molecule type" value="Genomic_DNA"/>
</dbReference>
<feature type="chain" id="PRO_5043761957" evidence="1">
    <location>
        <begin position="20"/>
        <end position="152"/>
    </location>
</feature>
<evidence type="ECO:0000259" key="2">
    <source>
        <dbReference type="Pfam" id="PF11412"/>
    </source>
</evidence>